<dbReference type="CDD" id="cd09726">
    <property type="entry name" value="RAMP_I_III"/>
    <property type="match status" value="1"/>
</dbReference>
<dbReference type="InterPro" id="IPR052216">
    <property type="entry name" value="CRISPR_Csm3_endoribonuclease"/>
</dbReference>
<sequence length="738" mass="85606">MNMKIFVELISDALPGSGADTKGIVDQDIAFDELGLPYIPAKRFKGILRTSARDLTDWNELNYDVDDIFGKEGSSFTIFKISNGYIENYQLYQNFLRYCQRHPQLSTVLAKHMVERFFSYNRTQTSLNRTKLVSKEKSLRTSRVLRKDLNFHFDLNIIINDEWDKLKFKEDLEKICKITKNFGTSRTRGLGEINLELKEESEHKNQESLSFKSFDDNDLCTLNLTLLNNEHLLVSNLLGGNQSSELFIRGSYILGSLASNYIRQKGLEKAHTDPTFRDIFLSGKVIFTNFNPCSTRKVFYPVPSSIVKEKNKEKYYDLAYEPDIEEIKEIQTEIVRGFASIDFSKIQSYSPSTKIESHHRRPKDRKIGHAYSDEKKTVEETGAYFHYNVLEPNHQFKGQIIGKYEYIKNILETIPKESTIHIGKSMTAQYGKCTLNIDSLEFYSTEFQNNLDNHNLIITLISDMILRNEYGYIIPDITILKSQIEKSLGLKIGELEITKSFLKFIKVGGFNSAWKLPKAQGQALGAGSVIILARKDREKVDLRKIREKFFGSRISEGYGQIEINTHGFSKIKREELKNNGENKIEQNFQENLSLINNFIEFCITHSLESTLRMKILKTLKNPKFETLNLSGSFLQRLLLFIDSSENLVLFNDKIKDLKERASNQLKKIQSDLFLENNEVKINKFNKFLIDALKEQLNSDFSEDVKIDTIILNKSQEFYKFYFHTFITYLIIRIRGMKK</sequence>
<keyword evidence="1" id="KW-0051">Antiviral defense</keyword>
<protein>
    <recommendedName>
        <fullName evidence="2">CRISPR type III-associated protein domain-containing protein</fullName>
    </recommendedName>
</protein>
<dbReference type="GO" id="GO:0051607">
    <property type="term" value="P:defense response to virus"/>
    <property type="evidence" value="ECO:0007669"/>
    <property type="project" value="UniProtKB-KW"/>
</dbReference>
<dbReference type="EMBL" id="LAZR01003434">
    <property type="protein sequence ID" value="KKN18370.1"/>
    <property type="molecule type" value="Genomic_DNA"/>
</dbReference>
<dbReference type="InterPro" id="IPR005537">
    <property type="entry name" value="RAMP_III_fam"/>
</dbReference>
<evidence type="ECO:0000259" key="2">
    <source>
        <dbReference type="Pfam" id="PF03787"/>
    </source>
</evidence>
<evidence type="ECO:0000256" key="1">
    <source>
        <dbReference type="ARBA" id="ARBA00023118"/>
    </source>
</evidence>
<accession>A0A0F9NFP2</accession>
<proteinExistence type="predicted"/>
<organism evidence="3">
    <name type="scientific">marine sediment metagenome</name>
    <dbReference type="NCBI Taxonomy" id="412755"/>
    <lineage>
        <taxon>unclassified sequences</taxon>
        <taxon>metagenomes</taxon>
        <taxon>ecological metagenomes</taxon>
    </lineage>
</organism>
<dbReference type="PANTHER" id="PTHR35579:SF6">
    <property type="entry name" value="DUF324 DOMAIN-CONTAINING PROTEIN"/>
    <property type="match status" value="1"/>
</dbReference>
<name>A0A0F9NFP2_9ZZZZ</name>
<comment type="caution">
    <text evidence="3">The sequence shown here is derived from an EMBL/GenBank/DDBJ whole genome shotgun (WGS) entry which is preliminary data.</text>
</comment>
<feature type="domain" description="CRISPR type III-associated protein" evidence="2">
    <location>
        <begin position="8"/>
        <end position="193"/>
    </location>
</feature>
<reference evidence="3" key="1">
    <citation type="journal article" date="2015" name="Nature">
        <title>Complex archaea that bridge the gap between prokaryotes and eukaryotes.</title>
        <authorList>
            <person name="Spang A."/>
            <person name="Saw J.H."/>
            <person name="Jorgensen S.L."/>
            <person name="Zaremba-Niedzwiedzka K."/>
            <person name="Martijn J."/>
            <person name="Lind A.E."/>
            <person name="van Eijk R."/>
            <person name="Schleper C."/>
            <person name="Guy L."/>
            <person name="Ettema T.J."/>
        </authorList>
    </citation>
    <scope>NUCLEOTIDE SEQUENCE</scope>
</reference>
<dbReference type="Pfam" id="PF03787">
    <property type="entry name" value="RAMPs"/>
    <property type="match status" value="2"/>
</dbReference>
<dbReference type="PANTHER" id="PTHR35579">
    <property type="entry name" value="CRISPR SYSTEM CMS ENDORIBONUCLEASE CSM3"/>
    <property type="match status" value="1"/>
</dbReference>
<evidence type="ECO:0000313" key="3">
    <source>
        <dbReference type="EMBL" id="KKN18370.1"/>
    </source>
</evidence>
<feature type="domain" description="CRISPR type III-associated protein" evidence="2">
    <location>
        <begin position="242"/>
        <end position="433"/>
    </location>
</feature>
<dbReference type="AlphaFoldDB" id="A0A0F9NFP2"/>
<gene>
    <name evidence="3" type="ORF">LCGC14_0956460</name>
</gene>